<dbReference type="HOGENOM" id="CLU_2736828_0_0_3"/>
<accession>B9ESP5</accession>
<keyword evidence="1" id="KW-1133">Transmembrane helix</keyword>
<dbReference type="KEGG" id="pmt:PMT_2875"/>
<keyword evidence="1" id="KW-0812">Transmembrane</keyword>
<name>B9ESP5_PROMM</name>
<keyword evidence="3" id="KW-1185">Reference proteome</keyword>
<evidence type="ECO:0000256" key="1">
    <source>
        <dbReference type="SAM" id="Phobius"/>
    </source>
</evidence>
<protein>
    <submittedName>
        <fullName evidence="2">Uncharacterized protein</fullName>
    </submittedName>
</protein>
<evidence type="ECO:0000313" key="3">
    <source>
        <dbReference type="Proteomes" id="UP000001423"/>
    </source>
</evidence>
<dbReference type="AlphaFoldDB" id="B9ESP5"/>
<keyword evidence="1" id="KW-0472">Membrane</keyword>
<organism evidence="2 3">
    <name type="scientific">Prochlorococcus marinus (strain MIT 9313)</name>
    <dbReference type="NCBI Taxonomy" id="74547"/>
    <lineage>
        <taxon>Bacteria</taxon>
        <taxon>Bacillati</taxon>
        <taxon>Cyanobacteriota</taxon>
        <taxon>Cyanophyceae</taxon>
        <taxon>Synechococcales</taxon>
        <taxon>Prochlorococcaceae</taxon>
        <taxon>Prochlorococcus</taxon>
    </lineage>
</organism>
<dbReference type="EMBL" id="BX548175">
    <property type="protein sequence ID" value="CAX32394.1"/>
    <property type="molecule type" value="Genomic_DNA"/>
</dbReference>
<proteinExistence type="predicted"/>
<dbReference type="eggNOG" id="ENOG502ZMVU">
    <property type="taxonomic scope" value="Bacteria"/>
</dbReference>
<reference evidence="2 3" key="1">
    <citation type="journal article" date="2003" name="Nature">
        <title>Genome divergence in two Prochlorococcus ecotypes reflects oceanic niche differentiation.</title>
        <authorList>
            <person name="Rocap G."/>
            <person name="Larimer F.W."/>
            <person name="Lamerdin J.E."/>
            <person name="Malfatti S."/>
            <person name="Chain P."/>
            <person name="Ahlgren N.A."/>
            <person name="Arellano A."/>
            <person name="Coleman M."/>
            <person name="Hauser L."/>
            <person name="Hess W.R."/>
            <person name="Johnson Z.I."/>
            <person name="Land M.L."/>
            <person name="Lindell D."/>
            <person name="Post A.F."/>
            <person name="Regala W."/>
            <person name="Shah M."/>
            <person name="Shaw S.L."/>
            <person name="Steglich C."/>
            <person name="Sullivan M.B."/>
            <person name="Ting C.S."/>
            <person name="Tolonen A."/>
            <person name="Webb E.A."/>
            <person name="Zinser E.R."/>
            <person name="Chisholm S.W."/>
        </authorList>
    </citation>
    <scope>NUCLEOTIDE SEQUENCE [LARGE SCALE GENOMIC DNA]</scope>
    <source>
        <strain evidence="3">MIT 9313</strain>
    </source>
</reference>
<feature type="transmembrane region" description="Helical" evidence="1">
    <location>
        <begin position="44"/>
        <end position="65"/>
    </location>
</feature>
<evidence type="ECO:0000313" key="2">
    <source>
        <dbReference type="EMBL" id="CAX32394.1"/>
    </source>
</evidence>
<dbReference type="Proteomes" id="UP000001423">
    <property type="component" value="Chromosome"/>
</dbReference>
<gene>
    <name evidence="2" type="ordered locus">PMT_2875</name>
</gene>
<sequence length="71" mass="8020">MLITSLKRMPSLPPRLIRRALLLDVVLALVFLSLSLFAEEQVWRLIWGCGALLAVVDALVANRFLDEEDLD</sequence>
<feature type="transmembrane region" description="Helical" evidence="1">
    <location>
        <begin position="21"/>
        <end position="38"/>
    </location>
</feature>